<gene>
    <name evidence="1" type="ORF">SAVERM_2p152</name>
</gene>
<dbReference type="EMBL" id="AP017380">
    <property type="protein sequence ID" value="BAU77595.1"/>
    <property type="molecule type" value="Genomic_DNA"/>
</dbReference>
<dbReference type="RefSeq" id="WP_159029064.1">
    <property type="nucleotide sequence ID" value="NZ_BAVY01000073.1"/>
</dbReference>
<accession>A0A143SZJ3</accession>
<reference evidence="1" key="1">
    <citation type="submission" date="2016-03" db="EMBL/GenBank/DDBJ databases">
        <title>Complete sequence of the second linear plasmid SAP2 of Streptomyces avermitilis.</title>
        <authorList>
            <person name="Ikeda H."/>
        </authorList>
    </citation>
    <scope>NUCLEOTIDE SEQUENCE</scope>
    <source>
        <strain evidence="1">MA-4680</strain>
        <plasmid evidence="1">SAP2</plasmid>
    </source>
</reference>
<dbReference type="AlphaFoldDB" id="A0A143SZJ3"/>
<keyword evidence="1" id="KW-0614">Plasmid</keyword>
<name>A0A143SZJ3_STRAW</name>
<proteinExistence type="predicted"/>
<organism evidence="1">
    <name type="scientific">Streptomyces avermitilis (strain ATCC 31267 / DSM 46492 / JCM 5070 / NBRC 14893 / NCIMB 12804 / NRRL 8165 / MA-4680)</name>
    <dbReference type="NCBI Taxonomy" id="227882"/>
    <lineage>
        <taxon>Bacteria</taxon>
        <taxon>Bacillati</taxon>
        <taxon>Actinomycetota</taxon>
        <taxon>Actinomycetes</taxon>
        <taxon>Kitasatosporales</taxon>
        <taxon>Streptomycetaceae</taxon>
        <taxon>Streptomyces</taxon>
    </lineage>
</organism>
<evidence type="ECO:0000313" key="1">
    <source>
        <dbReference type="EMBL" id="BAU77595.1"/>
    </source>
</evidence>
<geneLocation type="plasmid" evidence="1">
    <name>SAP2</name>
</geneLocation>
<sequence length="48" mass="5238">MVDVELVDAVFPWRYAEEAVRGEALKAEVEAERCAEKAAAAQAEDSGR</sequence>
<protein>
    <submittedName>
        <fullName evidence="1">Uncharacterized protein</fullName>
    </submittedName>
</protein>